<dbReference type="RefSeq" id="WP_187324824.1">
    <property type="nucleotide sequence ID" value="NZ_CAAKNU010000062.1"/>
</dbReference>
<dbReference type="Pfam" id="PF08281">
    <property type="entry name" value="Sigma70_r4_2"/>
    <property type="match status" value="1"/>
</dbReference>
<keyword evidence="9" id="KW-1185">Reference proteome</keyword>
<feature type="transmembrane region" description="Helical" evidence="6">
    <location>
        <begin position="594"/>
        <end position="617"/>
    </location>
</feature>
<dbReference type="PANTHER" id="PTHR44688">
    <property type="entry name" value="DNA-BINDING TRANSCRIPTIONAL ACTIVATOR DEVR_DOSR"/>
    <property type="match status" value="1"/>
</dbReference>
<dbReference type="AlphaFoldDB" id="A0A5K1J1A1"/>
<keyword evidence="6" id="KW-0472">Membrane</keyword>
<dbReference type="EMBL" id="CABWIE010000019">
    <property type="protein sequence ID" value="VWL95658.1"/>
    <property type="molecule type" value="Genomic_DNA"/>
</dbReference>
<keyword evidence="6" id="KW-1133">Transmembrane helix</keyword>
<dbReference type="PANTHER" id="PTHR44688:SF16">
    <property type="entry name" value="DNA-BINDING TRANSCRIPTIONAL ACTIVATOR DEVR_DOSR"/>
    <property type="match status" value="1"/>
</dbReference>
<dbReference type="Pfam" id="PF00196">
    <property type="entry name" value="GerE"/>
    <property type="match status" value="1"/>
</dbReference>
<feature type="transmembrane region" description="Helical" evidence="6">
    <location>
        <begin position="221"/>
        <end position="243"/>
    </location>
</feature>
<feature type="transmembrane region" description="Helical" evidence="6">
    <location>
        <begin position="68"/>
        <end position="86"/>
    </location>
</feature>
<comment type="similarity">
    <text evidence="1">Belongs to the sigma-70 factor family. ECF subfamily.</text>
</comment>
<feature type="transmembrane region" description="Helical" evidence="6">
    <location>
        <begin position="506"/>
        <end position="524"/>
    </location>
</feature>
<dbReference type="InterPro" id="IPR000792">
    <property type="entry name" value="Tscrpt_reg_LuxR_C"/>
</dbReference>
<accession>A0A5K1J1A1</accession>
<dbReference type="Gene3D" id="1.10.10.10">
    <property type="entry name" value="Winged helix-like DNA-binding domain superfamily/Winged helix DNA-binding domain"/>
    <property type="match status" value="2"/>
</dbReference>
<name>A0A5K1J1A1_9ACTN</name>
<feature type="transmembrane region" description="Helical" evidence="6">
    <location>
        <begin position="376"/>
        <end position="394"/>
    </location>
</feature>
<feature type="transmembrane region" description="Helical" evidence="6">
    <location>
        <begin position="554"/>
        <end position="574"/>
    </location>
</feature>
<keyword evidence="3" id="KW-0731">Sigma factor</keyword>
<dbReference type="GO" id="GO:0016987">
    <property type="term" value="F:sigma factor activity"/>
    <property type="evidence" value="ECO:0007669"/>
    <property type="project" value="UniProtKB-KW"/>
</dbReference>
<keyword evidence="5" id="KW-0804">Transcription</keyword>
<evidence type="ECO:0000256" key="6">
    <source>
        <dbReference type="SAM" id="Phobius"/>
    </source>
</evidence>
<evidence type="ECO:0000256" key="1">
    <source>
        <dbReference type="ARBA" id="ARBA00010641"/>
    </source>
</evidence>
<feature type="transmembrane region" description="Helical" evidence="6">
    <location>
        <begin position="30"/>
        <end position="56"/>
    </location>
</feature>
<feature type="transmembrane region" description="Helical" evidence="6">
    <location>
        <begin position="153"/>
        <end position="172"/>
    </location>
</feature>
<dbReference type="InterPro" id="IPR016032">
    <property type="entry name" value="Sig_transdc_resp-reg_C-effctor"/>
</dbReference>
<keyword evidence="4" id="KW-0238">DNA-binding</keyword>
<dbReference type="SMART" id="SM00421">
    <property type="entry name" value="HTH_LUXR"/>
    <property type="match status" value="2"/>
</dbReference>
<feature type="transmembrane region" description="Helical" evidence="6">
    <location>
        <begin position="445"/>
        <end position="469"/>
    </location>
</feature>
<sequence length="712" mass="76577">MLFSRRFATSACAIALIVMAVTPYHRFSSSIGLASGAMTWLVILGACLAAFVHGAALRKGREIRRPGFLGAFGIFLATIAAVPEWADLAFYARGDSIPFVFAPIWLLRGVSCVSCFAGSLLLSYVIWDTAGFPLTQRATRTDEREARRPQNAIFTETIAALSCLLFCCRVSWRIVPEPWGAPSVSAATIGLALLIPLVYLVLAVAPPLCCLRAFGRGQSDVFARSVLVAVPIGLVPAVEAAYFASDAAIIALLAMGSAIAVAFVCTLLRGERDNNPDIACASDPFDAGVFSPALSPREEQFVRLLLKGKTPAEIAKETDTRPSTVRTTLHRAYGKASVAGSRELVALFAGEGDTVGHELPQRHADDMLASARTRRLFRYLLTLFFILLAAGPLVMADSDWGSGVSWAVAFSLSSYALGLGLFLSLRYTGGKPNRKAALDRAGEAIGLGSPCVWAILSAVEWSFVYIAAWRCIRDPLMAAPVLFCGIASMASLAVKLRPFKVHAHTRAIVPLVSMGMVALIYAVARGRIHGFAVLTGMLLTYIVLRSCPQRKMLGVWMLCFGVTAPVWVVLLNMVQDLTVFKPLFLASLLGHSSAVNVVVATVIVCWSVPIFVTHIALARSVEDEKAVLEYRANGSTETARVRQLALLMSRSLSNVQSQILLMTAEGATTKAIAEDVGYAASTVQALRSASYRQLRIKNKAELISLLSQVDNV</sequence>
<feature type="transmembrane region" description="Helical" evidence="6">
    <location>
        <begin position="106"/>
        <end position="127"/>
    </location>
</feature>
<organism evidence="8 9">
    <name type="scientific">Collinsella aerofaciens</name>
    <dbReference type="NCBI Taxonomy" id="74426"/>
    <lineage>
        <taxon>Bacteria</taxon>
        <taxon>Bacillati</taxon>
        <taxon>Actinomycetota</taxon>
        <taxon>Coriobacteriia</taxon>
        <taxon>Coriobacteriales</taxon>
        <taxon>Coriobacteriaceae</taxon>
        <taxon>Collinsella</taxon>
    </lineage>
</organism>
<feature type="transmembrane region" description="Helical" evidence="6">
    <location>
        <begin position="406"/>
        <end position="425"/>
    </location>
</feature>
<evidence type="ECO:0000256" key="3">
    <source>
        <dbReference type="ARBA" id="ARBA00023082"/>
    </source>
</evidence>
<protein>
    <submittedName>
        <fullName evidence="8">Bacterial regulatory proteins, luxR family</fullName>
    </submittedName>
</protein>
<keyword evidence="2" id="KW-0805">Transcription regulation</keyword>
<feature type="domain" description="HTH luxR-type" evidence="7">
    <location>
        <begin position="287"/>
        <end position="352"/>
    </location>
</feature>
<evidence type="ECO:0000256" key="2">
    <source>
        <dbReference type="ARBA" id="ARBA00023015"/>
    </source>
</evidence>
<evidence type="ECO:0000313" key="9">
    <source>
        <dbReference type="Proteomes" id="UP000361836"/>
    </source>
</evidence>
<feature type="transmembrane region" description="Helical" evidence="6">
    <location>
        <begin position="184"/>
        <end position="209"/>
    </location>
</feature>
<dbReference type="Proteomes" id="UP000361836">
    <property type="component" value="Unassembled WGS sequence"/>
</dbReference>
<feature type="transmembrane region" description="Helical" evidence="6">
    <location>
        <begin position="475"/>
        <end position="494"/>
    </location>
</feature>
<dbReference type="PROSITE" id="PS50043">
    <property type="entry name" value="HTH_LUXR_2"/>
    <property type="match status" value="1"/>
</dbReference>
<dbReference type="GO" id="GO:0003677">
    <property type="term" value="F:DNA binding"/>
    <property type="evidence" value="ECO:0007669"/>
    <property type="project" value="UniProtKB-KW"/>
</dbReference>
<evidence type="ECO:0000256" key="5">
    <source>
        <dbReference type="ARBA" id="ARBA00023163"/>
    </source>
</evidence>
<evidence type="ECO:0000259" key="7">
    <source>
        <dbReference type="PROSITE" id="PS50043"/>
    </source>
</evidence>
<dbReference type="SUPFAM" id="SSF46894">
    <property type="entry name" value="C-terminal effector domain of the bipartite response regulators"/>
    <property type="match status" value="2"/>
</dbReference>
<feature type="transmembrane region" description="Helical" evidence="6">
    <location>
        <begin position="530"/>
        <end position="547"/>
    </location>
</feature>
<dbReference type="InterPro" id="IPR036388">
    <property type="entry name" value="WH-like_DNA-bd_sf"/>
</dbReference>
<proteinExistence type="inferred from homology"/>
<gene>
    <name evidence="8" type="ORF">KCJAJFAP_00241</name>
</gene>
<keyword evidence="6" id="KW-0812">Transmembrane</keyword>
<feature type="transmembrane region" description="Helical" evidence="6">
    <location>
        <begin position="249"/>
        <end position="268"/>
    </location>
</feature>
<dbReference type="InterPro" id="IPR013249">
    <property type="entry name" value="RNA_pol_sigma70_r4_t2"/>
</dbReference>
<dbReference type="GO" id="GO:0006352">
    <property type="term" value="P:DNA-templated transcription initiation"/>
    <property type="evidence" value="ECO:0007669"/>
    <property type="project" value="InterPro"/>
</dbReference>
<evidence type="ECO:0000313" key="8">
    <source>
        <dbReference type="EMBL" id="VWL95658.1"/>
    </source>
</evidence>
<reference evidence="8 9" key="1">
    <citation type="submission" date="2019-10" db="EMBL/GenBank/DDBJ databases">
        <authorList>
            <person name="Wolf R A."/>
        </authorList>
    </citation>
    <scope>NUCLEOTIDE SEQUENCE [LARGE SCALE GENOMIC DNA]</scope>
    <source>
        <strain evidence="8">Collinsella_aerofaciens_MC2</strain>
    </source>
</reference>
<evidence type="ECO:0000256" key="4">
    <source>
        <dbReference type="ARBA" id="ARBA00023125"/>
    </source>
</evidence>